<feature type="chain" id="PRO_5030517925" evidence="1">
    <location>
        <begin position="26"/>
        <end position="95"/>
    </location>
</feature>
<evidence type="ECO:0000313" key="2">
    <source>
        <dbReference type="EMBL" id="MBB5236094.1"/>
    </source>
</evidence>
<sequence length="95" mass="10186">MRFLLRPLLRRLLPLLVASLGAAGAATLSLSPGQTGRLGDFTLTLLRVQDSRCRPEVQCVQAGDVRASVLVRRGERLALLRLTLPAPLVTSALDG</sequence>
<protein>
    <submittedName>
        <fullName evidence="2">Uncharacterized protein</fullName>
    </submittedName>
</protein>
<proteinExistence type="predicted"/>
<name>A0A7W8GI64_9DEIO</name>
<dbReference type="RefSeq" id="WP_184031756.1">
    <property type="nucleotide sequence ID" value="NZ_JACHFN010000020.1"/>
</dbReference>
<keyword evidence="3" id="KW-1185">Reference proteome</keyword>
<dbReference type="EMBL" id="JACHFN010000020">
    <property type="protein sequence ID" value="MBB5236094.1"/>
    <property type="molecule type" value="Genomic_DNA"/>
</dbReference>
<dbReference type="Proteomes" id="UP000525389">
    <property type="component" value="Unassembled WGS sequence"/>
</dbReference>
<feature type="signal peptide" evidence="1">
    <location>
        <begin position="1"/>
        <end position="25"/>
    </location>
</feature>
<dbReference type="AlphaFoldDB" id="A0A7W8GI64"/>
<gene>
    <name evidence="2" type="ORF">HNQ09_003562</name>
</gene>
<reference evidence="2 3" key="1">
    <citation type="submission" date="2020-08" db="EMBL/GenBank/DDBJ databases">
        <title>Genomic Encyclopedia of Type Strains, Phase IV (KMG-IV): sequencing the most valuable type-strain genomes for metagenomic binning, comparative biology and taxonomic classification.</title>
        <authorList>
            <person name="Goeker M."/>
        </authorList>
    </citation>
    <scope>NUCLEOTIDE SEQUENCE [LARGE SCALE GENOMIC DNA]</scope>
    <source>
        <strain evidence="2 3">DSM 101791</strain>
    </source>
</reference>
<organism evidence="2 3">
    <name type="scientific">Deinococcus budaensis</name>
    <dbReference type="NCBI Taxonomy" id="1665626"/>
    <lineage>
        <taxon>Bacteria</taxon>
        <taxon>Thermotogati</taxon>
        <taxon>Deinococcota</taxon>
        <taxon>Deinococci</taxon>
        <taxon>Deinococcales</taxon>
        <taxon>Deinococcaceae</taxon>
        <taxon>Deinococcus</taxon>
    </lineage>
</organism>
<keyword evidence="1" id="KW-0732">Signal</keyword>
<comment type="caution">
    <text evidence="2">The sequence shown here is derived from an EMBL/GenBank/DDBJ whole genome shotgun (WGS) entry which is preliminary data.</text>
</comment>
<evidence type="ECO:0000256" key="1">
    <source>
        <dbReference type="SAM" id="SignalP"/>
    </source>
</evidence>
<evidence type="ECO:0000313" key="3">
    <source>
        <dbReference type="Proteomes" id="UP000525389"/>
    </source>
</evidence>
<accession>A0A7W8GI64</accession>